<dbReference type="EMBL" id="QFOI01000202">
    <property type="protein sequence ID" value="PZP47152.1"/>
    <property type="molecule type" value="Genomic_DNA"/>
</dbReference>
<evidence type="ECO:0000313" key="2">
    <source>
        <dbReference type="Proteomes" id="UP000249645"/>
    </source>
</evidence>
<dbReference type="Proteomes" id="UP000249645">
    <property type="component" value="Unassembled WGS sequence"/>
</dbReference>
<name>A0A2W5GV17_9SPHI</name>
<accession>A0A2W5GV17</accession>
<proteinExistence type="predicted"/>
<comment type="caution">
    <text evidence="1">The sequence shown here is derived from an EMBL/GenBank/DDBJ whole genome shotgun (WGS) entry which is preliminary data.</text>
</comment>
<sequence>MVKPQNTIYKPKKIFNANELEVYLNELIENNNWVDIQDVSNYCIDNYNNEYKNISGSLLTMVNNNFLKSKKNLKAKNKNFNLYMKK</sequence>
<organism evidence="1 2">
    <name type="scientific">Pseudopedobacter saltans</name>
    <dbReference type="NCBI Taxonomy" id="151895"/>
    <lineage>
        <taxon>Bacteria</taxon>
        <taxon>Pseudomonadati</taxon>
        <taxon>Bacteroidota</taxon>
        <taxon>Sphingobacteriia</taxon>
        <taxon>Sphingobacteriales</taxon>
        <taxon>Sphingobacteriaceae</taxon>
        <taxon>Pseudopedobacter</taxon>
    </lineage>
</organism>
<reference evidence="1 2" key="1">
    <citation type="submission" date="2017-11" db="EMBL/GenBank/DDBJ databases">
        <title>Infants hospitalized years apart are colonized by the same room-sourced microbial strains.</title>
        <authorList>
            <person name="Brooks B."/>
            <person name="Olm M.R."/>
            <person name="Firek B.A."/>
            <person name="Baker R."/>
            <person name="Thomas B.C."/>
            <person name="Morowitz M.J."/>
            <person name="Banfield J.F."/>
        </authorList>
    </citation>
    <scope>NUCLEOTIDE SEQUENCE [LARGE SCALE GENOMIC DNA]</scope>
    <source>
        <strain evidence="1">S2_009_000_R2_76</strain>
    </source>
</reference>
<dbReference type="AlphaFoldDB" id="A0A2W5GV17"/>
<gene>
    <name evidence="1" type="ORF">DI598_11355</name>
</gene>
<protein>
    <submittedName>
        <fullName evidence="1">Uncharacterized protein</fullName>
    </submittedName>
</protein>
<evidence type="ECO:0000313" key="1">
    <source>
        <dbReference type="EMBL" id="PZP47152.1"/>
    </source>
</evidence>